<dbReference type="Proteomes" id="UP001386955">
    <property type="component" value="Unassembled WGS sequence"/>
</dbReference>
<proteinExistence type="predicted"/>
<evidence type="ECO:0000313" key="1">
    <source>
        <dbReference type="EMBL" id="KAK7397014.1"/>
    </source>
</evidence>
<comment type="caution">
    <text evidence="1">The sequence shown here is derived from an EMBL/GenBank/DDBJ whole genome shotgun (WGS) entry which is preliminary data.</text>
</comment>
<dbReference type="AlphaFoldDB" id="A0AAN9SHZ1"/>
<dbReference type="EMBL" id="JAYMYS010000004">
    <property type="protein sequence ID" value="KAK7397014.1"/>
    <property type="molecule type" value="Genomic_DNA"/>
</dbReference>
<protein>
    <submittedName>
        <fullName evidence="1">Uncharacterized protein</fullName>
    </submittedName>
</protein>
<accession>A0AAN9SHZ1</accession>
<reference evidence="1 2" key="1">
    <citation type="submission" date="2024-01" db="EMBL/GenBank/DDBJ databases">
        <title>The genomes of 5 underutilized Papilionoideae crops provide insights into root nodulation and disease resistanc.</title>
        <authorList>
            <person name="Jiang F."/>
        </authorList>
    </citation>
    <scope>NUCLEOTIDE SEQUENCE [LARGE SCALE GENOMIC DNA]</scope>
    <source>
        <strain evidence="1">DUOXIRENSHENG_FW03</strain>
        <tissue evidence="1">Leaves</tissue>
    </source>
</reference>
<organism evidence="1 2">
    <name type="scientific">Psophocarpus tetragonolobus</name>
    <name type="common">Winged bean</name>
    <name type="synonym">Dolichos tetragonolobus</name>
    <dbReference type="NCBI Taxonomy" id="3891"/>
    <lineage>
        <taxon>Eukaryota</taxon>
        <taxon>Viridiplantae</taxon>
        <taxon>Streptophyta</taxon>
        <taxon>Embryophyta</taxon>
        <taxon>Tracheophyta</taxon>
        <taxon>Spermatophyta</taxon>
        <taxon>Magnoliopsida</taxon>
        <taxon>eudicotyledons</taxon>
        <taxon>Gunneridae</taxon>
        <taxon>Pentapetalae</taxon>
        <taxon>rosids</taxon>
        <taxon>fabids</taxon>
        <taxon>Fabales</taxon>
        <taxon>Fabaceae</taxon>
        <taxon>Papilionoideae</taxon>
        <taxon>50 kb inversion clade</taxon>
        <taxon>NPAAA clade</taxon>
        <taxon>indigoferoid/millettioid clade</taxon>
        <taxon>Phaseoleae</taxon>
        <taxon>Psophocarpus</taxon>
    </lineage>
</organism>
<name>A0AAN9SHZ1_PSOTE</name>
<sequence length="85" mass="9880">MLSYRFFLPIGSICLASDFAALHFPVDADLLSSVWVFSRAQYKERVGDAEREEQIFVLVWFELHGIPSKDQLVLKSRWNSVYNLL</sequence>
<evidence type="ECO:0000313" key="2">
    <source>
        <dbReference type="Proteomes" id="UP001386955"/>
    </source>
</evidence>
<keyword evidence="2" id="KW-1185">Reference proteome</keyword>
<gene>
    <name evidence="1" type="ORF">VNO78_18178</name>
</gene>